<dbReference type="PANTHER" id="PTHR10555:SF170">
    <property type="entry name" value="FI18122P1"/>
    <property type="match status" value="1"/>
</dbReference>
<dbReference type="EMBL" id="JAGKQM010000007">
    <property type="protein sequence ID" value="KAH0917443.1"/>
    <property type="molecule type" value="Genomic_DNA"/>
</dbReference>
<comment type="caution">
    <text evidence="1">The sequence shown here is derived from an EMBL/GenBank/DDBJ whole genome shotgun (WGS) entry which is preliminary data.</text>
</comment>
<name>A0ABQ8CK39_BRANA</name>
<keyword evidence="2" id="KW-1185">Reference proteome</keyword>
<dbReference type="PANTHER" id="PTHR10555">
    <property type="entry name" value="SORTING NEXIN"/>
    <property type="match status" value="1"/>
</dbReference>
<evidence type="ECO:0000313" key="2">
    <source>
        <dbReference type="Proteomes" id="UP000824890"/>
    </source>
</evidence>
<sequence length="146" mass="17048">MEIFRFQETGIFKAKAAELMQMFRDVQSKVSDAVLRKEKPVEETTPEYEKLKHYVFELENHLAEAQKHAYRLLGQSLLDFGKAVKLLRTCKGEPTGKAFSDLGTKSELLSIKLQKVAQQVLMNFEEPLKDYVRYFKVIFSSFFLWD</sequence>
<accession>A0ABQ8CK39</accession>
<evidence type="ECO:0008006" key="3">
    <source>
        <dbReference type="Google" id="ProtNLM"/>
    </source>
</evidence>
<dbReference type="InterPro" id="IPR027267">
    <property type="entry name" value="AH/BAR_dom_sf"/>
</dbReference>
<dbReference type="Gene3D" id="1.20.1270.60">
    <property type="entry name" value="Arfaptin homology (AH) domain/BAR domain"/>
    <property type="match status" value="1"/>
</dbReference>
<dbReference type="Proteomes" id="UP000824890">
    <property type="component" value="Unassembled WGS sequence"/>
</dbReference>
<gene>
    <name evidence="1" type="ORF">HID58_025103</name>
</gene>
<evidence type="ECO:0000313" key="1">
    <source>
        <dbReference type="EMBL" id="KAH0917443.1"/>
    </source>
</evidence>
<organism evidence="1 2">
    <name type="scientific">Brassica napus</name>
    <name type="common">Rape</name>
    <dbReference type="NCBI Taxonomy" id="3708"/>
    <lineage>
        <taxon>Eukaryota</taxon>
        <taxon>Viridiplantae</taxon>
        <taxon>Streptophyta</taxon>
        <taxon>Embryophyta</taxon>
        <taxon>Tracheophyta</taxon>
        <taxon>Spermatophyta</taxon>
        <taxon>Magnoliopsida</taxon>
        <taxon>eudicotyledons</taxon>
        <taxon>Gunneridae</taxon>
        <taxon>Pentapetalae</taxon>
        <taxon>rosids</taxon>
        <taxon>malvids</taxon>
        <taxon>Brassicales</taxon>
        <taxon>Brassicaceae</taxon>
        <taxon>Brassiceae</taxon>
        <taxon>Brassica</taxon>
    </lineage>
</organism>
<protein>
    <recommendedName>
        <fullName evidence="3">Sorting nexin/Vps5-like C-terminal domain-containing protein</fullName>
    </recommendedName>
</protein>
<reference evidence="1 2" key="1">
    <citation type="submission" date="2021-05" db="EMBL/GenBank/DDBJ databases">
        <title>Genome Assembly of Synthetic Allotetraploid Brassica napus Reveals Homoeologous Exchanges between Subgenomes.</title>
        <authorList>
            <person name="Davis J.T."/>
        </authorList>
    </citation>
    <scope>NUCLEOTIDE SEQUENCE [LARGE SCALE GENOMIC DNA]</scope>
    <source>
        <strain evidence="2">cv. Da-Ae</strain>
        <tissue evidence="1">Seedling</tissue>
    </source>
</reference>
<proteinExistence type="predicted"/>